<dbReference type="Proteomes" id="UP001161017">
    <property type="component" value="Unassembled WGS sequence"/>
</dbReference>
<comment type="caution">
    <text evidence="1">The sequence shown here is derived from an EMBL/GenBank/DDBJ whole genome shotgun (WGS) entry which is preliminary data.</text>
</comment>
<reference evidence="1" key="1">
    <citation type="journal article" date="2023" name="Genome Biol. Evol.">
        <title>First Whole Genome Sequence and Flow Cytometry Genome Size Data for the Lichen-Forming Fungus Ramalina farinacea (Ascomycota).</title>
        <authorList>
            <person name="Llewellyn T."/>
            <person name="Mian S."/>
            <person name="Hill R."/>
            <person name="Leitch I.J."/>
            <person name="Gaya E."/>
        </authorList>
    </citation>
    <scope>NUCLEOTIDE SEQUENCE</scope>
    <source>
        <strain evidence="1">LIQ254RAFAR</strain>
    </source>
</reference>
<name>A0AA43QRD6_9LECA</name>
<dbReference type="EMBL" id="JAPUFD010000008">
    <property type="protein sequence ID" value="MDI1488975.1"/>
    <property type="molecule type" value="Genomic_DNA"/>
</dbReference>
<keyword evidence="2" id="KW-1185">Reference proteome</keyword>
<dbReference type="PANTHER" id="PTHR38111:SF11">
    <property type="entry name" value="TRANSCRIPTION FACTOR DOMAIN-CONTAINING PROTEIN-RELATED"/>
    <property type="match status" value="1"/>
</dbReference>
<evidence type="ECO:0000313" key="2">
    <source>
        <dbReference type="Proteomes" id="UP001161017"/>
    </source>
</evidence>
<protein>
    <submittedName>
        <fullName evidence="1">Uncharacterized protein</fullName>
    </submittedName>
</protein>
<dbReference type="AlphaFoldDB" id="A0AA43QRD6"/>
<evidence type="ECO:0000313" key="1">
    <source>
        <dbReference type="EMBL" id="MDI1488975.1"/>
    </source>
</evidence>
<accession>A0AA43QRD6</accession>
<dbReference type="InterPro" id="IPR053178">
    <property type="entry name" value="Osmoadaptation_assoc"/>
</dbReference>
<gene>
    <name evidence="1" type="ORF">OHK93_008252</name>
</gene>
<dbReference type="PANTHER" id="PTHR38111">
    <property type="entry name" value="ZN(2)-C6 FUNGAL-TYPE DOMAIN-CONTAINING PROTEIN-RELATED"/>
    <property type="match status" value="1"/>
</dbReference>
<sequence>MIQALQFRAKNFLDDPEWRTRPWIHFEKDYHYRLIEHGIELGGLIEELDSSGHREGNLGLLGIVNFMARFSQVDHHLDEWFQEFQESAPSPLYTVTSPPSTPTAGGFDNTTFFSFPRLQLAVITTHYWGIKIVLCSIVNAVALSLSRPNLAQGYSALDPGIRESMEQIIVEHDRERCVDLATKIMRTTPYCFAENMGLMAAQQSIFPMRAAMFLLERYPGDELDWCKALYSQFQEKKGLKYATEIGKVAGGYALDQQVTFRQGIEEMLEAETEADSPSRSWVEEEED</sequence>
<proteinExistence type="predicted"/>
<organism evidence="1 2">
    <name type="scientific">Ramalina farinacea</name>
    <dbReference type="NCBI Taxonomy" id="258253"/>
    <lineage>
        <taxon>Eukaryota</taxon>
        <taxon>Fungi</taxon>
        <taxon>Dikarya</taxon>
        <taxon>Ascomycota</taxon>
        <taxon>Pezizomycotina</taxon>
        <taxon>Lecanoromycetes</taxon>
        <taxon>OSLEUM clade</taxon>
        <taxon>Lecanoromycetidae</taxon>
        <taxon>Lecanorales</taxon>
        <taxon>Lecanorineae</taxon>
        <taxon>Ramalinaceae</taxon>
        <taxon>Ramalina</taxon>
    </lineage>
</organism>